<dbReference type="Pfam" id="PF01795">
    <property type="entry name" value="Methyltransf_5"/>
    <property type="match status" value="1"/>
</dbReference>
<dbReference type="InterPro" id="IPR002903">
    <property type="entry name" value="RsmH"/>
</dbReference>
<comment type="caution">
    <text evidence="7">The sequence shown here is derived from an EMBL/GenBank/DDBJ whole genome shotgun (WGS) entry which is preliminary data.</text>
</comment>
<dbReference type="EC" id="2.1.1.199" evidence="6"/>
<gene>
    <name evidence="6" type="primary">rsmH</name>
    <name evidence="7" type="ORF">HMPREF0202_00010</name>
</gene>
<dbReference type="HOGENOM" id="CLU_038422_2_0_0"/>
<feature type="binding site" evidence="6">
    <location>
        <position position="123"/>
    </location>
    <ligand>
        <name>S-adenosyl-L-methionine</name>
        <dbReference type="ChEBI" id="CHEBI:59789"/>
    </ligand>
</feature>
<name>U7VE71_9FUSO</name>
<protein>
    <recommendedName>
        <fullName evidence="6">Ribosomal RNA small subunit methyltransferase H</fullName>
        <ecNumber evidence="6">2.1.1.199</ecNumber>
    </recommendedName>
    <alternativeName>
        <fullName evidence="6">16S rRNA m(4)C1402 methyltransferase</fullName>
    </alternativeName>
    <alternativeName>
        <fullName evidence="6">rRNA (cytosine-N(4)-)-methyltransferase RsmH</fullName>
    </alternativeName>
</protein>
<dbReference type="SUPFAM" id="SSF53335">
    <property type="entry name" value="S-adenosyl-L-methionine-dependent methyltransferases"/>
    <property type="match status" value="1"/>
</dbReference>
<sequence length="323" mass="37123">MASLFFVGGTKMHEIESEYHIPVLYYETLENLITDKDGIYVDCTLGGGGHSEGILKEISDKGRLISIDQDDQAIEFAKKRLEKYGKKWSVYKSNFENIETVLYMAGANEVTGILMDIGVSSTQLDDPERGFSYRYDTKLDMRMNREEVLSAYEVVNEYEEGELVRIFFEYGEDRFARKVARLICQRREEKPIETTGELVEIIRKAYPPRSEKHPAKKVFQAIRIEVNRELDVLKNAITKSFNSLEKGGRLAIITFHSLEDRIVKNMFRDLCTGCKCPKEIPICVCNEKPKGKLVNRKPITSGQDELKFNNRAHSAKLRVIEKL</sequence>
<accession>U7VE71</accession>
<dbReference type="Gene3D" id="3.40.50.150">
    <property type="entry name" value="Vaccinia Virus protein VP39"/>
    <property type="match status" value="1"/>
</dbReference>
<evidence type="ECO:0000313" key="7">
    <source>
        <dbReference type="EMBL" id="ERT70017.1"/>
    </source>
</evidence>
<organism evidence="7 8">
    <name type="scientific">Cetobacterium somerae ATCC BAA-474</name>
    <dbReference type="NCBI Taxonomy" id="1319815"/>
    <lineage>
        <taxon>Bacteria</taxon>
        <taxon>Fusobacteriati</taxon>
        <taxon>Fusobacteriota</taxon>
        <taxon>Fusobacteriia</taxon>
        <taxon>Fusobacteriales</taxon>
        <taxon>Fusobacteriaceae</taxon>
        <taxon>Cetobacterium</taxon>
    </lineage>
</organism>
<dbReference type="FunFam" id="1.10.150.170:FF:000003">
    <property type="entry name" value="Ribosomal RNA small subunit methyltransferase H"/>
    <property type="match status" value="1"/>
</dbReference>
<dbReference type="PANTHER" id="PTHR11265:SF0">
    <property type="entry name" value="12S RRNA N4-METHYLCYTIDINE METHYLTRANSFERASE"/>
    <property type="match status" value="1"/>
</dbReference>
<evidence type="ECO:0000256" key="2">
    <source>
        <dbReference type="ARBA" id="ARBA00022552"/>
    </source>
</evidence>
<keyword evidence="4 6" id="KW-0808">Transferase</keyword>
<evidence type="ECO:0000256" key="4">
    <source>
        <dbReference type="ARBA" id="ARBA00022679"/>
    </source>
</evidence>
<feature type="binding site" evidence="6">
    <location>
        <position position="95"/>
    </location>
    <ligand>
        <name>S-adenosyl-L-methionine</name>
        <dbReference type="ChEBI" id="CHEBI:59789"/>
    </ligand>
</feature>
<dbReference type="HAMAP" id="MF_01007">
    <property type="entry name" value="16SrRNA_methyltr_H"/>
    <property type="match status" value="1"/>
</dbReference>
<dbReference type="GO" id="GO:0070475">
    <property type="term" value="P:rRNA base methylation"/>
    <property type="evidence" value="ECO:0007669"/>
    <property type="project" value="UniProtKB-UniRule"/>
</dbReference>
<comment type="similarity">
    <text evidence="1 6">Belongs to the methyltransferase superfamily. RsmH family.</text>
</comment>
<comment type="function">
    <text evidence="6">Specifically methylates the N4 position of cytidine in position 1402 (C1402) of 16S rRNA.</text>
</comment>
<dbReference type="PANTHER" id="PTHR11265">
    <property type="entry name" value="S-ADENOSYL-METHYLTRANSFERASE MRAW"/>
    <property type="match status" value="1"/>
</dbReference>
<feature type="binding site" evidence="6">
    <location>
        <position position="116"/>
    </location>
    <ligand>
        <name>S-adenosyl-L-methionine</name>
        <dbReference type="ChEBI" id="CHEBI:59789"/>
    </ligand>
</feature>
<evidence type="ECO:0000313" key="8">
    <source>
        <dbReference type="Proteomes" id="UP000017081"/>
    </source>
</evidence>
<comment type="subcellular location">
    <subcellularLocation>
        <location evidence="6">Cytoplasm</location>
    </subcellularLocation>
</comment>
<dbReference type="InterPro" id="IPR023397">
    <property type="entry name" value="SAM-dep_MeTrfase_MraW_recog"/>
</dbReference>
<evidence type="ECO:0000256" key="1">
    <source>
        <dbReference type="ARBA" id="ARBA00010396"/>
    </source>
</evidence>
<evidence type="ECO:0000256" key="6">
    <source>
        <dbReference type="HAMAP-Rule" id="MF_01007"/>
    </source>
</evidence>
<dbReference type="InterPro" id="IPR029063">
    <property type="entry name" value="SAM-dependent_MTases_sf"/>
</dbReference>
<dbReference type="SUPFAM" id="SSF81799">
    <property type="entry name" value="Putative methyltransferase TM0872, insert domain"/>
    <property type="match status" value="1"/>
</dbReference>
<dbReference type="EMBL" id="AXZF01000002">
    <property type="protein sequence ID" value="ERT70017.1"/>
    <property type="molecule type" value="Genomic_DNA"/>
</dbReference>
<reference evidence="7 8" key="1">
    <citation type="submission" date="2013-08" db="EMBL/GenBank/DDBJ databases">
        <authorList>
            <person name="Weinstock G."/>
            <person name="Sodergren E."/>
            <person name="Wylie T."/>
            <person name="Fulton L."/>
            <person name="Fulton R."/>
            <person name="Fronick C."/>
            <person name="O'Laughlin M."/>
            <person name="Godfrey J."/>
            <person name="Miner T."/>
            <person name="Herter B."/>
            <person name="Appelbaum E."/>
            <person name="Cordes M."/>
            <person name="Lek S."/>
            <person name="Wollam A."/>
            <person name="Pepin K.H."/>
            <person name="Palsikar V.B."/>
            <person name="Mitreva M."/>
            <person name="Wilson R.K."/>
        </authorList>
    </citation>
    <scope>NUCLEOTIDE SEQUENCE [LARGE SCALE GENOMIC DNA]</scope>
    <source>
        <strain evidence="7 8">ATCC BAA-474</strain>
    </source>
</reference>
<dbReference type="PIRSF" id="PIRSF004486">
    <property type="entry name" value="MraW"/>
    <property type="match status" value="1"/>
</dbReference>
<dbReference type="AlphaFoldDB" id="U7VE71"/>
<dbReference type="STRING" id="1319815.HMPREF0202_00010"/>
<dbReference type="GO" id="GO:0005737">
    <property type="term" value="C:cytoplasm"/>
    <property type="evidence" value="ECO:0007669"/>
    <property type="project" value="UniProtKB-SubCell"/>
</dbReference>
<dbReference type="PATRIC" id="fig|1319815.3.peg.9"/>
<feature type="binding site" evidence="6">
    <location>
        <position position="68"/>
    </location>
    <ligand>
        <name>S-adenosyl-L-methionine</name>
        <dbReference type="ChEBI" id="CHEBI:59789"/>
    </ligand>
</feature>
<keyword evidence="6" id="KW-0963">Cytoplasm</keyword>
<dbReference type="Proteomes" id="UP000017081">
    <property type="component" value="Unassembled WGS sequence"/>
</dbReference>
<comment type="catalytic activity">
    <reaction evidence="6">
        <text>cytidine(1402) in 16S rRNA + S-adenosyl-L-methionine = N(4)-methylcytidine(1402) in 16S rRNA + S-adenosyl-L-homocysteine + H(+)</text>
        <dbReference type="Rhea" id="RHEA:42928"/>
        <dbReference type="Rhea" id="RHEA-COMP:10286"/>
        <dbReference type="Rhea" id="RHEA-COMP:10287"/>
        <dbReference type="ChEBI" id="CHEBI:15378"/>
        <dbReference type="ChEBI" id="CHEBI:57856"/>
        <dbReference type="ChEBI" id="CHEBI:59789"/>
        <dbReference type="ChEBI" id="CHEBI:74506"/>
        <dbReference type="ChEBI" id="CHEBI:82748"/>
        <dbReference type="EC" id="2.1.1.199"/>
    </reaction>
</comment>
<evidence type="ECO:0000256" key="3">
    <source>
        <dbReference type="ARBA" id="ARBA00022603"/>
    </source>
</evidence>
<dbReference type="NCBIfam" id="TIGR00006">
    <property type="entry name" value="16S rRNA (cytosine(1402)-N(4))-methyltransferase RsmH"/>
    <property type="match status" value="1"/>
</dbReference>
<evidence type="ECO:0000256" key="5">
    <source>
        <dbReference type="ARBA" id="ARBA00022691"/>
    </source>
</evidence>
<keyword evidence="2 6" id="KW-0698">rRNA processing</keyword>
<keyword evidence="8" id="KW-1185">Reference proteome</keyword>
<dbReference type="Gene3D" id="1.10.150.170">
    <property type="entry name" value="Putative methyltransferase TM0872, insert domain"/>
    <property type="match status" value="1"/>
</dbReference>
<keyword evidence="3 6" id="KW-0489">Methyltransferase</keyword>
<proteinExistence type="inferred from homology"/>
<dbReference type="eggNOG" id="COG0275">
    <property type="taxonomic scope" value="Bacteria"/>
</dbReference>
<dbReference type="GO" id="GO:0071424">
    <property type="term" value="F:rRNA (cytosine-N4-)-methyltransferase activity"/>
    <property type="evidence" value="ECO:0007669"/>
    <property type="project" value="UniProtKB-UniRule"/>
</dbReference>
<keyword evidence="5 6" id="KW-0949">S-adenosyl-L-methionine</keyword>
<feature type="binding site" evidence="6">
    <location>
        <begin position="48"/>
        <end position="50"/>
    </location>
    <ligand>
        <name>S-adenosyl-L-methionine</name>
        <dbReference type="ChEBI" id="CHEBI:59789"/>
    </ligand>
</feature>